<keyword evidence="5 10" id="KW-0479">Metal-binding</keyword>
<dbReference type="Gene3D" id="1.20.810.10">
    <property type="entry name" value="Cytochrome Bc1 Complex, Chain C"/>
    <property type="match status" value="1"/>
</dbReference>
<evidence type="ECO:0000313" key="16">
    <source>
        <dbReference type="Proteomes" id="UP000217785"/>
    </source>
</evidence>
<dbReference type="PANTHER" id="PTHR37823:SF3">
    <property type="entry name" value="CYTOCHROME C-551"/>
    <property type="match status" value="1"/>
</dbReference>
<keyword evidence="3 10" id="KW-0349">Heme</keyword>
<evidence type="ECO:0000256" key="9">
    <source>
        <dbReference type="ARBA" id="ARBA00023136"/>
    </source>
</evidence>
<dbReference type="PANTHER" id="PTHR37823">
    <property type="entry name" value="CYTOCHROME C-553-LIKE"/>
    <property type="match status" value="1"/>
</dbReference>
<keyword evidence="4 12" id="KW-0812">Transmembrane</keyword>
<dbReference type="InterPro" id="IPR051811">
    <property type="entry name" value="Cytochrome_c550/c551-like"/>
</dbReference>
<reference evidence="16" key="1">
    <citation type="submission" date="2017-07" db="EMBL/GenBank/DDBJ databases">
        <title>Draft genome sequence of Effusibacillus lacus strain skLN1.</title>
        <authorList>
            <person name="Watanabe M."/>
            <person name="Kojima H."/>
            <person name="Fukui M."/>
        </authorList>
    </citation>
    <scope>NUCLEOTIDE SEQUENCE [LARGE SCALE GENOMIC DNA]</scope>
    <source>
        <strain evidence="16">skLN1</strain>
    </source>
</reference>
<evidence type="ECO:0000256" key="4">
    <source>
        <dbReference type="ARBA" id="ARBA00022692"/>
    </source>
</evidence>
<dbReference type="GO" id="GO:0009055">
    <property type="term" value="F:electron transfer activity"/>
    <property type="evidence" value="ECO:0007669"/>
    <property type="project" value="InterPro"/>
</dbReference>
<dbReference type="PROSITE" id="PS51007">
    <property type="entry name" value="CYTC"/>
    <property type="match status" value="1"/>
</dbReference>
<evidence type="ECO:0000256" key="7">
    <source>
        <dbReference type="ARBA" id="ARBA00022989"/>
    </source>
</evidence>
<evidence type="ECO:0000256" key="10">
    <source>
        <dbReference type="PROSITE-ProRule" id="PRU00433"/>
    </source>
</evidence>
<keyword evidence="9 12" id="KW-0472">Membrane</keyword>
<evidence type="ECO:0000259" key="13">
    <source>
        <dbReference type="PROSITE" id="PS51003"/>
    </source>
</evidence>
<comment type="subcellular location">
    <subcellularLocation>
        <location evidence="1">Membrane</location>
        <topology evidence="1">Multi-pass membrane protein</topology>
    </subcellularLocation>
</comment>
<dbReference type="Pfam" id="PF13442">
    <property type="entry name" value="Cytochrome_CBB3"/>
    <property type="match status" value="1"/>
</dbReference>
<feature type="transmembrane region" description="Helical" evidence="12">
    <location>
        <begin position="39"/>
        <end position="58"/>
    </location>
</feature>
<keyword evidence="6" id="KW-0249">Electron transport</keyword>
<dbReference type="Gene3D" id="1.10.760.10">
    <property type="entry name" value="Cytochrome c-like domain"/>
    <property type="match status" value="1"/>
</dbReference>
<dbReference type="OrthoDB" id="2380469at2"/>
<organism evidence="15 16">
    <name type="scientific">Effusibacillus lacus</name>
    <dbReference type="NCBI Taxonomy" id="1348429"/>
    <lineage>
        <taxon>Bacteria</taxon>
        <taxon>Bacillati</taxon>
        <taxon>Bacillota</taxon>
        <taxon>Bacilli</taxon>
        <taxon>Bacillales</taxon>
        <taxon>Alicyclobacillaceae</taxon>
        <taxon>Effusibacillus</taxon>
    </lineage>
</organism>
<evidence type="ECO:0000256" key="1">
    <source>
        <dbReference type="ARBA" id="ARBA00004141"/>
    </source>
</evidence>
<feature type="domain" description="Cytochrome c" evidence="14">
    <location>
        <begin position="174"/>
        <end position="248"/>
    </location>
</feature>
<keyword evidence="8 10" id="KW-0408">Iron</keyword>
<evidence type="ECO:0000256" key="12">
    <source>
        <dbReference type="SAM" id="Phobius"/>
    </source>
</evidence>
<feature type="domain" description="Cytochrome b/b6 C-terminal region profile" evidence="13">
    <location>
        <begin position="20"/>
        <end position="144"/>
    </location>
</feature>
<dbReference type="GO" id="GO:0020037">
    <property type="term" value="F:heme binding"/>
    <property type="evidence" value="ECO:0007669"/>
    <property type="project" value="InterPro"/>
</dbReference>
<evidence type="ECO:0000256" key="2">
    <source>
        <dbReference type="ARBA" id="ARBA00022448"/>
    </source>
</evidence>
<evidence type="ECO:0000259" key="14">
    <source>
        <dbReference type="PROSITE" id="PS51007"/>
    </source>
</evidence>
<evidence type="ECO:0000256" key="3">
    <source>
        <dbReference type="ARBA" id="ARBA00022617"/>
    </source>
</evidence>
<sequence length="250" mass="27570">MADQSGKERIPGVPRYRKPKDMPTNGTEPFFPNFLLKEWIVGSVLLVAFILWIVFNPVELAAVADPSDTSFIPVPDWYFLFLYQLLKYIPGDYVWLGTVVIPGIAMTLLALAPWLDRRKARHPFKRPIATGAMIVAVIFMAWLTREAEVQHEAALAKNPPKKKVELPKDTAIVDQADPAAKTFGTSCASCHGAELKGQLGPALLGIGNKYTPEQIEEIIKNGKPPGMPGGLVKGDDAKKLAEWLGKQKQK</sequence>
<feature type="transmembrane region" description="Helical" evidence="12">
    <location>
        <begin position="127"/>
        <end position="144"/>
    </location>
</feature>
<proteinExistence type="predicted"/>
<feature type="region of interest" description="Disordered" evidence="11">
    <location>
        <begin position="1"/>
        <end position="21"/>
    </location>
</feature>
<dbReference type="Proteomes" id="UP000217785">
    <property type="component" value="Unassembled WGS sequence"/>
</dbReference>
<comment type="caution">
    <text evidence="15">The sequence shown here is derived from an EMBL/GenBank/DDBJ whole genome shotgun (WGS) entry which is preliminary data.</text>
</comment>
<dbReference type="InterPro" id="IPR036150">
    <property type="entry name" value="Cyt_b/b6_C_sf"/>
</dbReference>
<dbReference type="AlphaFoldDB" id="A0A292YLV4"/>
<protein>
    <submittedName>
        <fullName evidence="15">Cytochrome c class I</fullName>
    </submittedName>
</protein>
<evidence type="ECO:0000256" key="8">
    <source>
        <dbReference type="ARBA" id="ARBA00023004"/>
    </source>
</evidence>
<dbReference type="SUPFAM" id="SSF81648">
    <property type="entry name" value="a domain/subunit of cytochrome bc1 complex (Ubiquinol-cytochrome c reductase)"/>
    <property type="match status" value="1"/>
</dbReference>
<dbReference type="Pfam" id="PF00032">
    <property type="entry name" value="Cytochrom_B_C"/>
    <property type="match status" value="1"/>
</dbReference>
<dbReference type="GO" id="GO:0016020">
    <property type="term" value="C:membrane"/>
    <property type="evidence" value="ECO:0007669"/>
    <property type="project" value="UniProtKB-SubCell"/>
</dbReference>
<dbReference type="InterPro" id="IPR027387">
    <property type="entry name" value="Cytb/b6-like_sf"/>
</dbReference>
<keyword evidence="2" id="KW-0813">Transport</keyword>
<feature type="transmembrane region" description="Helical" evidence="12">
    <location>
        <begin position="93"/>
        <end position="115"/>
    </location>
</feature>
<dbReference type="GO" id="GO:0046872">
    <property type="term" value="F:metal ion binding"/>
    <property type="evidence" value="ECO:0007669"/>
    <property type="project" value="UniProtKB-KW"/>
</dbReference>
<dbReference type="SUPFAM" id="SSF46626">
    <property type="entry name" value="Cytochrome c"/>
    <property type="match status" value="1"/>
</dbReference>
<feature type="compositionally biased region" description="Basic and acidic residues" evidence="11">
    <location>
        <begin position="1"/>
        <end position="10"/>
    </location>
</feature>
<dbReference type="InterPro" id="IPR009056">
    <property type="entry name" value="Cyt_c-like_dom"/>
</dbReference>
<name>A0A292YLV4_9BACL</name>
<dbReference type="InterPro" id="IPR005798">
    <property type="entry name" value="Cyt_b/b6_C"/>
</dbReference>
<evidence type="ECO:0000256" key="5">
    <source>
        <dbReference type="ARBA" id="ARBA00022723"/>
    </source>
</evidence>
<dbReference type="RefSeq" id="WP_096181451.1">
    <property type="nucleotide sequence ID" value="NZ_BDUF01000029.1"/>
</dbReference>
<dbReference type="GO" id="GO:0016491">
    <property type="term" value="F:oxidoreductase activity"/>
    <property type="evidence" value="ECO:0007669"/>
    <property type="project" value="InterPro"/>
</dbReference>
<keyword evidence="16" id="KW-1185">Reference proteome</keyword>
<dbReference type="PROSITE" id="PS51003">
    <property type="entry name" value="CYTB_CTER"/>
    <property type="match status" value="1"/>
</dbReference>
<evidence type="ECO:0000256" key="11">
    <source>
        <dbReference type="SAM" id="MobiDB-lite"/>
    </source>
</evidence>
<accession>A0A292YLV4</accession>
<gene>
    <name evidence="15" type="ORF">EFBL_1378</name>
</gene>
<dbReference type="EMBL" id="BDUF01000029">
    <property type="protein sequence ID" value="GAX89753.1"/>
    <property type="molecule type" value="Genomic_DNA"/>
</dbReference>
<dbReference type="InterPro" id="IPR036909">
    <property type="entry name" value="Cyt_c-like_dom_sf"/>
</dbReference>
<evidence type="ECO:0000313" key="15">
    <source>
        <dbReference type="EMBL" id="GAX89753.1"/>
    </source>
</evidence>
<evidence type="ECO:0000256" key="6">
    <source>
        <dbReference type="ARBA" id="ARBA00022982"/>
    </source>
</evidence>
<keyword evidence="7 12" id="KW-1133">Transmembrane helix</keyword>